<dbReference type="InterPro" id="IPR013766">
    <property type="entry name" value="Thioredoxin_domain"/>
</dbReference>
<dbReference type="SUPFAM" id="SSF52833">
    <property type="entry name" value="Thioredoxin-like"/>
    <property type="match status" value="1"/>
</dbReference>
<dbReference type="InterPro" id="IPR000866">
    <property type="entry name" value="AhpC/TSA"/>
</dbReference>
<dbReference type="Proteomes" id="UP000190065">
    <property type="component" value="Unassembled WGS sequence"/>
</dbReference>
<dbReference type="PANTHER" id="PTHR42852">
    <property type="entry name" value="THIOL:DISULFIDE INTERCHANGE PROTEIN DSBE"/>
    <property type="match status" value="1"/>
</dbReference>
<sequence>MVSALLAATQMAHAANGNFTIKANLKNFGDSIVAIIPEGDDCKRDTIIAKNDKFTATFDIKEPALIYLLSMRTLHRLERKQIDLIAIPNETAELTGDATTRFDIAGSAFYKQYQELHKVIEQAETPIKELGESLSKRLKEGEDRNKVMDEYEKKSVELAEKEHEMLTQFIKTHADWDASAVAIAHMSGEKMEDAVSLLSNRVKAGRMKAFYEKLIKTYKDALETEKKAKAIQVSGAVAPAFTLNDTHGKPLSLASLQGKYVVLDFWGSWCIWCIRGIPEMKNYYQKYAGKFEILGIDCNDAEAEWKEAVKKHEMPWLHVYNPRDSKLLLNYGIQGFPTKIIVGPDGKIVKTFVGEDQSFYQYLDELFGK</sequence>
<dbReference type="AlphaFoldDB" id="A0A1T4KF69"/>
<dbReference type="Pfam" id="PF00578">
    <property type="entry name" value="AhpC-TSA"/>
    <property type="match status" value="1"/>
</dbReference>
<dbReference type="InterPro" id="IPR036249">
    <property type="entry name" value="Thioredoxin-like_sf"/>
</dbReference>
<dbReference type="eggNOG" id="COG0526">
    <property type="taxonomic scope" value="Bacteria"/>
</dbReference>
<dbReference type="PANTHER" id="PTHR42852:SF18">
    <property type="entry name" value="CHROMOSOME UNDETERMINED SCAFFOLD_47, WHOLE GENOME SHOTGUN SEQUENCE"/>
    <property type="match status" value="1"/>
</dbReference>
<dbReference type="EMBL" id="FUXK01000001">
    <property type="protein sequence ID" value="SJZ40985.1"/>
    <property type="molecule type" value="Genomic_DNA"/>
</dbReference>
<feature type="domain" description="Thioredoxin" evidence="1">
    <location>
        <begin position="232"/>
        <end position="369"/>
    </location>
</feature>
<organism evidence="2 3">
    <name type="scientific">Segatella oulorum</name>
    <dbReference type="NCBI Taxonomy" id="28136"/>
    <lineage>
        <taxon>Bacteria</taxon>
        <taxon>Pseudomonadati</taxon>
        <taxon>Bacteroidota</taxon>
        <taxon>Bacteroidia</taxon>
        <taxon>Bacteroidales</taxon>
        <taxon>Prevotellaceae</taxon>
        <taxon>Segatella</taxon>
    </lineage>
</organism>
<dbReference type="GO" id="GO:0016853">
    <property type="term" value="F:isomerase activity"/>
    <property type="evidence" value="ECO:0007669"/>
    <property type="project" value="UniProtKB-KW"/>
</dbReference>
<reference evidence="2 3" key="1">
    <citation type="submission" date="2017-02" db="EMBL/GenBank/DDBJ databases">
        <authorList>
            <person name="Peterson S.W."/>
        </authorList>
    </citation>
    <scope>NUCLEOTIDE SEQUENCE [LARGE SCALE GENOMIC DNA]</scope>
    <source>
        <strain evidence="2 3">ATCC 43324</strain>
    </source>
</reference>
<dbReference type="STRING" id="28136.SAMN02745202_00018"/>
<dbReference type="PROSITE" id="PS51352">
    <property type="entry name" value="THIOREDOXIN_2"/>
    <property type="match status" value="1"/>
</dbReference>
<evidence type="ECO:0000259" key="1">
    <source>
        <dbReference type="PROSITE" id="PS51352"/>
    </source>
</evidence>
<keyword evidence="2" id="KW-0413">Isomerase</keyword>
<protein>
    <submittedName>
        <fullName evidence="2">Thiol-disulfide isomerase or thioredoxin</fullName>
    </submittedName>
</protein>
<name>A0A1T4KF69_9BACT</name>
<evidence type="ECO:0000313" key="3">
    <source>
        <dbReference type="Proteomes" id="UP000190065"/>
    </source>
</evidence>
<gene>
    <name evidence="2" type="ORF">SAMN02745202_00018</name>
</gene>
<accession>A0A1T4KF69</accession>
<evidence type="ECO:0000313" key="2">
    <source>
        <dbReference type="EMBL" id="SJZ40985.1"/>
    </source>
</evidence>
<dbReference type="Gene3D" id="3.40.30.10">
    <property type="entry name" value="Glutaredoxin"/>
    <property type="match status" value="1"/>
</dbReference>
<proteinExistence type="predicted"/>
<dbReference type="CDD" id="cd02966">
    <property type="entry name" value="TlpA_like_family"/>
    <property type="match status" value="1"/>
</dbReference>
<dbReference type="InterPro" id="IPR050553">
    <property type="entry name" value="Thioredoxin_ResA/DsbE_sf"/>
</dbReference>